<comment type="caution">
    <text evidence="3">The sequence shown here is derived from an EMBL/GenBank/DDBJ whole genome shotgun (WGS) entry which is preliminary data.</text>
</comment>
<reference evidence="3 4" key="1">
    <citation type="submission" date="2024-05" db="EMBL/GenBank/DDBJ databases">
        <title>Genetic variation in Jamaican populations of the coffee berry borer (Hypothenemus hampei).</title>
        <authorList>
            <person name="Errbii M."/>
            <person name="Myrie A."/>
        </authorList>
    </citation>
    <scope>NUCLEOTIDE SEQUENCE [LARGE SCALE GENOMIC DNA]</scope>
    <source>
        <strain evidence="3">JA-Hopewell-2020-01-JO</strain>
        <tissue evidence="3">Whole body</tissue>
    </source>
</reference>
<proteinExistence type="predicted"/>
<evidence type="ECO:0000256" key="1">
    <source>
        <dbReference type="SAM" id="MobiDB-lite"/>
    </source>
</evidence>
<feature type="compositionally biased region" description="Polar residues" evidence="1">
    <location>
        <begin position="127"/>
        <end position="142"/>
    </location>
</feature>
<feature type="compositionally biased region" description="Polar residues" evidence="1">
    <location>
        <begin position="100"/>
        <end position="113"/>
    </location>
</feature>
<name>A0ABD1EM82_HYPHA</name>
<keyword evidence="4" id="KW-1185">Reference proteome</keyword>
<evidence type="ECO:0000313" key="3">
    <source>
        <dbReference type="EMBL" id="KAL1495068.1"/>
    </source>
</evidence>
<evidence type="ECO:0000256" key="2">
    <source>
        <dbReference type="SAM" id="SignalP"/>
    </source>
</evidence>
<dbReference type="Proteomes" id="UP001566132">
    <property type="component" value="Unassembled WGS sequence"/>
</dbReference>
<organism evidence="3 4">
    <name type="scientific">Hypothenemus hampei</name>
    <name type="common">Coffee berry borer</name>
    <dbReference type="NCBI Taxonomy" id="57062"/>
    <lineage>
        <taxon>Eukaryota</taxon>
        <taxon>Metazoa</taxon>
        <taxon>Ecdysozoa</taxon>
        <taxon>Arthropoda</taxon>
        <taxon>Hexapoda</taxon>
        <taxon>Insecta</taxon>
        <taxon>Pterygota</taxon>
        <taxon>Neoptera</taxon>
        <taxon>Endopterygota</taxon>
        <taxon>Coleoptera</taxon>
        <taxon>Polyphaga</taxon>
        <taxon>Cucujiformia</taxon>
        <taxon>Curculionidae</taxon>
        <taxon>Scolytinae</taxon>
        <taxon>Hypothenemus</taxon>
    </lineage>
</organism>
<dbReference type="AlphaFoldDB" id="A0ABD1EM82"/>
<dbReference type="EMBL" id="JBDJPC010000007">
    <property type="protein sequence ID" value="KAL1495068.1"/>
    <property type="molecule type" value="Genomic_DNA"/>
</dbReference>
<feature type="chain" id="PRO_5044885668" evidence="2">
    <location>
        <begin position="19"/>
        <end position="178"/>
    </location>
</feature>
<accession>A0ABD1EM82</accession>
<feature type="signal peptide" evidence="2">
    <location>
        <begin position="1"/>
        <end position="18"/>
    </location>
</feature>
<sequence>MSLATFLIATLFVTLANADRKNCQKIEINHQLLYGECCVIVKDSTIQAKEELLRLLIPKTNRLVKGHVHVHTYQGVPVLIDFHEGPHLPSNPNEYHHQHQVSVQDEATTSGSAESLDGPPSEERNVDGSTTVAPRNESSTKNVIGKTVLDNRNAVDVPTVMCPPGQARGPDGNCADEF</sequence>
<gene>
    <name evidence="3" type="ORF">ABEB36_010545</name>
</gene>
<feature type="region of interest" description="Disordered" evidence="1">
    <location>
        <begin position="84"/>
        <end position="143"/>
    </location>
</feature>
<protein>
    <submittedName>
        <fullName evidence="3">Uncharacterized protein</fullName>
    </submittedName>
</protein>
<keyword evidence="2" id="KW-0732">Signal</keyword>
<evidence type="ECO:0000313" key="4">
    <source>
        <dbReference type="Proteomes" id="UP001566132"/>
    </source>
</evidence>